<proteinExistence type="predicted"/>
<keyword evidence="1" id="KW-0732">Signal</keyword>
<keyword evidence="3" id="KW-1185">Reference proteome</keyword>
<comment type="caution">
    <text evidence="2">The sequence shown here is derived from an EMBL/GenBank/DDBJ whole genome shotgun (WGS) entry which is preliminary data.</text>
</comment>
<dbReference type="NCBIfam" id="TIGR03757">
    <property type="entry name" value="conj_TIGR03757"/>
    <property type="match status" value="1"/>
</dbReference>
<feature type="signal peptide" evidence="1">
    <location>
        <begin position="1"/>
        <end position="23"/>
    </location>
</feature>
<dbReference type="EMBL" id="JBHUCJ010000029">
    <property type="protein sequence ID" value="MFD3224541.1"/>
    <property type="molecule type" value="Genomic_DNA"/>
</dbReference>
<dbReference type="RefSeq" id="WP_379671903.1">
    <property type="nucleotide sequence ID" value="NZ_JBHUCJ010000029.1"/>
</dbReference>
<feature type="chain" id="PRO_5045183503" evidence="1">
    <location>
        <begin position="24"/>
        <end position="138"/>
    </location>
</feature>
<gene>
    <name evidence="2" type="ORF">ACFPK4_13445</name>
</gene>
<organism evidence="2 3">
    <name type="scientific">Rahnella sp. (strain Y9602)</name>
    <dbReference type="NCBI Taxonomy" id="2703885"/>
    <lineage>
        <taxon>Bacteria</taxon>
        <taxon>Pseudomonadati</taxon>
        <taxon>Pseudomonadota</taxon>
        <taxon>Gammaproteobacteria</taxon>
        <taxon>Enterobacterales</taxon>
        <taxon>Yersiniaceae</taxon>
        <taxon>Rahnella</taxon>
    </lineage>
</organism>
<dbReference type="InterPro" id="IPR011090">
    <property type="entry name" value="Integr_conj_element_PFL4709"/>
</dbReference>
<name>A0ABW6CBR1_RAHSY</name>
<dbReference type="PROSITE" id="PS51257">
    <property type="entry name" value="PROKAR_LIPOPROTEIN"/>
    <property type="match status" value="1"/>
</dbReference>
<accession>A0ABW6CBR1</accession>
<dbReference type="Pfam" id="PF07511">
    <property type="entry name" value="DUF1525"/>
    <property type="match status" value="1"/>
</dbReference>
<sequence length="138" mass="14630">MKKLISCLSALCLSASASASACAGTVIYTDSSNPVGSPSPDIPVVYLDAPEHVQTDIFGTLPANPALAEKQARAVLNSPAFSSQQQQLIRAYQGVMKAWSLGLAKYPAVVFDDKWVVYGTTDVSVAMNHLADWRGGNQ</sequence>
<protein>
    <submittedName>
        <fullName evidence="2">TIGR03757 family integrating conjugative element protein</fullName>
    </submittedName>
</protein>
<evidence type="ECO:0000256" key="1">
    <source>
        <dbReference type="SAM" id="SignalP"/>
    </source>
</evidence>
<evidence type="ECO:0000313" key="2">
    <source>
        <dbReference type="EMBL" id="MFD3224541.1"/>
    </source>
</evidence>
<reference evidence="2 3" key="1">
    <citation type="submission" date="2024-09" db="EMBL/GenBank/DDBJ databases">
        <title>Genomes of Rahnella.</title>
        <authorList>
            <person name="Mnguni F.C."/>
            <person name="Shin G.Y."/>
            <person name="Coutinho T."/>
        </authorList>
    </citation>
    <scope>NUCLEOTIDE SEQUENCE [LARGE SCALE GENOMIC DNA]</scope>
    <source>
        <strain evidence="2 3">20WA0057</strain>
    </source>
</reference>
<evidence type="ECO:0000313" key="3">
    <source>
        <dbReference type="Proteomes" id="UP001598201"/>
    </source>
</evidence>
<dbReference type="Proteomes" id="UP001598201">
    <property type="component" value="Unassembled WGS sequence"/>
</dbReference>